<dbReference type="PROSITE" id="PS00514">
    <property type="entry name" value="FIBRINOGEN_C_1"/>
    <property type="match status" value="1"/>
</dbReference>
<evidence type="ECO:0000259" key="3">
    <source>
        <dbReference type="PROSITE" id="PS51406"/>
    </source>
</evidence>
<keyword evidence="5" id="KW-1185">Reference proteome</keyword>
<dbReference type="SUPFAM" id="SSF56496">
    <property type="entry name" value="Fibrinogen C-terminal domain-like"/>
    <property type="match status" value="1"/>
</dbReference>
<evidence type="ECO:0000256" key="1">
    <source>
        <dbReference type="ARBA" id="ARBA00023157"/>
    </source>
</evidence>
<keyword evidence="2" id="KW-0732">Signal</keyword>
<feature type="signal peptide" evidence="2">
    <location>
        <begin position="1"/>
        <end position="18"/>
    </location>
</feature>
<keyword evidence="1" id="KW-1015">Disulfide bond</keyword>
<evidence type="ECO:0000313" key="5">
    <source>
        <dbReference type="Proteomes" id="UP001159405"/>
    </source>
</evidence>
<dbReference type="Pfam" id="PF00147">
    <property type="entry name" value="Fibrinogen_C"/>
    <property type="match status" value="1"/>
</dbReference>
<dbReference type="PANTHER" id="PTHR19143">
    <property type="entry name" value="FIBRINOGEN/TENASCIN/ANGIOPOEITIN"/>
    <property type="match status" value="1"/>
</dbReference>
<dbReference type="SMART" id="SM00186">
    <property type="entry name" value="FBG"/>
    <property type="match status" value="1"/>
</dbReference>
<gene>
    <name evidence="4" type="ORF">PLOB_00045751</name>
</gene>
<dbReference type="CDD" id="cd00087">
    <property type="entry name" value="FReD"/>
    <property type="match status" value="1"/>
</dbReference>
<comment type="caution">
    <text evidence="4">The sequence shown here is derived from an EMBL/GenBank/DDBJ whole genome shotgun (WGS) entry which is preliminary data.</text>
</comment>
<dbReference type="PROSITE" id="PS51406">
    <property type="entry name" value="FIBRINOGEN_C_2"/>
    <property type="match status" value="1"/>
</dbReference>
<dbReference type="PANTHER" id="PTHR19143:SF458">
    <property type="entry name" value="FIBRINOGEN C-TERMINAL DOMAIN-CONTAINING PROTEIN-RELATED"/>
    <property type="match status" value="1"/>
</dbReference>
<proteinExistence type="predicted"/>
<evidence type="ECO:0000256" key="2">
    <source>
        <dbReference type="SAM" id="SignalP"/>
    </source>
</evidence>
<dbReference type="InterPro" id="IPR014716">
    <property type="entry name" value="Fibrinogen_a/b/g_C_1"/>
</dbReference>
<dbReference type="Gene3D" id="3.90.215.10">
    <property type="entry name" value="Gamma Fibrinogen, chain A, domain 1"/>
    <property type="match status" value="1"/>
</dbReference>
<organism evidence="4 5">
    <name type="scientific">Porites lobata</name>
    <dbReference type="NCBI Taxonomy" id="104759"/>
    <lineage>
        <taxon>Eukaryota</taxon>
        <taxon>Metazoa</taxon>
        <taxon>Cnidaria</taxon>
        <taxon>Anthozoa</taxon>
        <taxon>Hexacorallia</taxon>
        <taxon>Scleractinia</taxon>
        <taxon>Fungiina</taxon>
        <taxon>Poritidae</taxon>
        <taxon>Porites</taxon>
    </lineage>
</organism>
<dbReference type="InterPro" id="IPR020837">
    <property type="entry name" value="Fibrinogen_CS"/>
</dbReference>
<feature type="chain" id="PRO_5047514172" description="Fibrinogen C-terminal domain-containing protein" evidence="2">
    <location>
        <begin position="19"/>
        <end position="413"/>
    </location>
</feature>
<dbReference type="InterPro" id="IPR036056">
    <property type="entry name" value="Fibrinogen-like_C"/>
</dbReference>
<name>A0ABN8N4T8_9CNID</name>
<dbReference type="Proteomes" id="UP001159405">
    <property type="component" value="Unassembled WGS sequence"/>
</dbReference>
<reference evidence="4 5" key="1">
    <citation type="submission" date="2022-05" db="EMBL/GenBank/DDBJ databases">
        <authorList>
            <consortium name="Genoscope - CEA"/>
            <person name="William W."/>
        </authorList>
    </citation>
    <scope>NUCLEOTIDE SEQUENCE [LARGE SCALE GENOMIC DNA]</scope>
</reference>
<evidence type="ECO:0000313" key="4">
    <source>
        <dbReference type="EMBL" id="CAH3040555.1"/>
    </source>
</evidence>
<dbReference type="InterPro" id="IPR002181">
    <property type="entry name" value="Fibrinogen_a/b/g_C_dom"/>
</dbReference>
<protein>
    <recommendedName>
        <fullName evidence="3">Fibrinogen C-terminal domain-containing protein</fullName>
    </recommendedName>
</protein>
<feature type="domain" description="Fibrinogen C-terminal" evidence="3">
    <location>
        <begin position="82"/>
        <end position="304"/>
    </location>
</feature>
<sequence>MKYFVGVILFAYFIATLANSTVKPTKEVHCNVNNNYNSFYAGPNCKKIEQQLEEIRQEIRALRENKTTGSGNGKEYKAYKNKIIIIGSSFCFQFTRTALKFTSTVTRSVVCIKLILMVWANLKCSVIRKLPVEVGLFQKRRDGSVDFFRVWDDYKRGFGNLNGEFWLGLDKIHRLTVSGDYKLRVNLEDIHGKTAFAEYSSFSVTSERAKYQLNLGSYSGTAGDALGYHRGMSFSTKDRDNDKWSSNCALGRKGAWWYKNCHHSNLNGQYLNGKDDCKGMRWLNWPKGSCYSVKKTEMKIPGLHFNPANECLFAGLCCGTVFFMSCVQLMFLSFESVAEILRYGTFSPKIASYAGVFRGARISSLPKIYIYIRAPLKTPAWEATPKTATRLNISSGLSLAWDHYKRGFWQSER</sequence>
<dbReference type="InterPro" id="IPR050373">
    <property type="entry name" value="Fibrinogen_C-term_domain"/>
</dbReference>
<dbReference type="EMBL" id="CALNXK010000008">
    <property type="protein sequence ID" value="CAH3040555.1"/>
    <property type="molecule type" value="Genomic_DNA"/>
</dbReference>
<accession>A0ABN8N4T8</accession>